<evidence type="ECO:0000259" key="2">
    <source>
        <dbReference type="Pfam" id="PF14543"/>
    </source>
</evidence>
<keyword evidence="3" id="KW-0645">Protease</keyword>
<gene>
    <name evidence="3" type="ORF">STAS_21392</name>
</gene>
<sequence length="230" mass="25020">MLVKEKLGGFKFRKLVSCSGHRITSIHLSLRNDHPPGLKKRQSSAVVEVIHKDSPFADELLLKNQTKSSQPSLGDQSRLVLRLHAFPVVTYGDGSVTTGYLDKDKLTIAPSKAFSDFAFGCSLFTQGLWGLEAGLVGLGKGPISLVSQTAKKYGGCFSYCLQTTSSSKGFLLLGKDNYDHTTKFTPLILRTKHPTYYIFNIIGIAMEGRNLSANMPPLHTIVDSGAAISL</sequence>
<accession>A0A5A7QH51</accession>
<dbReference type="SUPFAM" id="SSF50630">
    <property type="entry name" value="Acid proteases"/>
    <property type="match status" value="1"/>
</dbReference>
<dbReference type="OrthoDB" id="2747330at2759"/>
<dbReference type="PANTHER" id="PTHR13683">
    <property type="entry name" value="ASPARTYL PROTEASES"/>
    <property type="match status" value="1"/>
</dbReference>
<dbReference type="InterPro" id="IPR001461">
    <property type="entry name" value="Aspartic_peptidase_A1"/>
</dbReference>
<dbReference type="EMBL" id="BKCP01006959">
    <property type="protein sequence ID" value="GER44490.1"/>
    <property type="molecule type" value="Genomic_DNA"/>
</dbReference>
<dbReference type="GO" id="GO:0006508">
    <property type="term" value="P:proteolysis"/>
    <property type="evidence" value="ECO:0007669"/>
    <property type="project" value="UniProtKB-KW"/>
</dbReference>
<dbReference type="AlphaFoldDB" id="A0A5A7QH51"/>
<dbReference type="InterPro" id="IPR021109">
    <property type="entry name" value="Peptidase_aspartic_dom_sf"/>
</dbReference>
<dbReference type="PANTHER" id="PTHR13683:SF679">
    <property type="entry name" value="ASPARTYL PROTEASE FAMILY PROTEIN 2"/>
    <property type="match status" value="1"/>
</dbReference>
<name>A0A5A7QH51_STRAF</name>
<evidence type="ECO:0000313" key="3">
    <source>
        <dbReference type="EMBL" id="GER44490.1"/>
    </source>
</evidence>
<proteinExistence type="inferred from homology"/>
<evidence type="ECO:0000313" key="4">
    <source>
        <dbReference type="Proteomes" id="UP000325081"/>
    </source>
</evidence>
<organism evidence="3 4">
    <name type="scientific">Striga asiatica</name>
    <name type="common">Asiatic witchweed</name>
    <name type="synonym">Buchnera asiatica</name>
    <dbReference type="NCBI Taxonomy" id="4170"/>
    <lineage>
        <taxon>Eukaryota</taxon>
        <taxon>Viridiplantae</taxon>
        <taxon>Streptophyta</taxon>
        <taxon>Embryophyta</taxon>
        <taxon>Tracheophyta</taxon>
        <taxon>Spermatophyta</taxon>
        <taxon>Magnoliopsida</taxon>
        <taxon>eudicotyledons</taxon>
        <taxon>Gunneridae</taxon>
        <taxon>Pentapetalae</taxon>
        <taxon>asterids</taxon>
        <taxon>lamiids</taxon>
        <taxon>Lamiales</taxon>
        <taxon>Orobanchaceae</taxon>
        <taxon>Buchnereae</taxon>
        <taxon>Striga</taxon>
    </lineage>
</organism>
<keyword evidence="4" id="KW-1185">Reference proteome</keyword>
<dbReference type="InterPro" id="IPR032861">
    <property type="entry name" value="TAXi_N"/>
</dbReference>
<reference evidence="4" key="1">
    <citation type="journal article" date="2019" name="Curr. Biol.">
        <title>Genome Sequence of Striga asiatica Provides Insight into the Evolution of Plant Parasitism.</title>
        <authorList>
            <person name="Yoshida S."/>
            <person name="Kim S."/>
            <person name="Wafula E.K."/>
            <person name="Tanskanen J."/>
            <person name="Kim Y.M."/>
            <person name="Honaas L."/>
            <person name="Yang Z."/>
            <person name="Spallek T."/>
            <person name="Conn C.E."/>
            <person name="Ichihashi Y."/>
            <person name="Cheong K."/>
            <person name="Cui S."/>
            <person name="Der J.P."/>
            <person name="Gundlach H."/>
            <person name="Jiao Y."/>
            <person name="Hori C."/>
            <person name="Ishida J.K."/>
            <person name="Kasahara H."/>
            <person name="Kiba T."/>
            <person name="Kim M.S."/>
            <person name="Koo N."/>
            <person name="Laohavisit A."/>
            <person name="Lee Y.H."/>
            <person name="Lumba S."/>
            <person name="McCourt P."/>
            <person name="Mortimer J.C."/>
            <person name="Mutuku J.M."/>
            <person name="Nomura T."/>
            <person name="Sasaki-Sekimoto Y."/>
            <person name="Seto Y."/>
            <person name="Wang Y."/>
            <person name="Wakatake T."/>
            <person name="Sakakibara H."/>
            <person name="Demura T."/>
            <person name="Yamaguchi S."/>
            <person name="Yoneyama K."/>
            <person name="Manabe R.I."/>
            <person name="Nelson D.C."/>
            <person name="Schulman A.H."/>
            <person name="Timko M.P."/>
            <person name="dePamphilis C.W."/>
            <person name="Choi D."/>
            <person name="Shirasu K."/>
        </authorList>
    </citation>
    <scope>NUCLEOTIDE SEQUENCE [LARGE SCALE GENOMIC DNA]</scope>
    <source>
        <strain evidence="4">cv. UVA1</strain>
    </source>
</reference>
<dbReference type="Pfam" id="PF14543">
    <property type="entry name" value="TAXi_N"/>
    <property type="match status" value="1"/>
</dbReference>
<keyword evidence="3" id="KW-0378">Hydrolase</keyword>
<comment type="similarity">
    <text evidence="1">Belongs to the peptidase A1 family.</text>
</comment>
<feature type="domain" description="Xylanase inhibitor N-terminal" evidence="2">
    <location>
        <begin position="89"/>
        <end position="175"/>
    </location>
</feature>
<dbReference type="GO" id="GO:0004190">
    <property type="term" value="F:aspartic-type endopeptidase activity"/>
    <property type="evidence" value="ECO:0007669"/>
    <property type="project" value="InterPro"/>
</dbReference>
<dbReference type="Proteomes" id="UP000325081">
    <property type="component" value="Unassembled WGS sequence"/>
</dbReference>
<evidence type="ECO:0000256" key="1">
    <source>
        <dbReference type="ARBA" id="ARBA00007447"/>
    </source>
</evidence>
<dbReference type="Gene3D" id="2.40.70.10">
    <property type="entry name" value="Acid Proteases"/>
    <property type="match status" value="1"/>
</dbReference>
<protein>
    <submittedName>
        <fullName evidence="3">Eukaryotic aspartyl protease family protein</fullName>
    </submittedName>
</protein>
<comment type="caution">
    <text evidence="3">The sequence shown here is derived from an EMBL/GenBank/DDBJ whole genome shotgun (WGS) entry which is preliminary data.</text>
</comment>